<dbReference type="PROSITE" id="PS50157">
    <property type="entry name" value="ZINC_FINGER_C2H2_2"/>
    <property type="match status" value="1"/>
</dbReference>
<dbReference type="GO" id="GO:0045944">
    <property type="term" value="P:positive regulation of transcription by RNA polymerase II"/>
    <property type="evidence" value="ECO:0007669"/>
    <property type="project" value="UniProtKB-ARBA"/>
</dbReference>
<sequence>MPKLQGVSFSAGASLAAHKKWHMGEKPHHWHCTECAGRFGTRGALVIHSRTHTGEKPYQKCGTAFAQQAVFRDHIRAHTAVKLY</sequence>
<reference evidence="7" key="1">
    <citation type="journal article" date="2008" name="Nature">
        <title>The amphioxus genome and the evolution of the chordate karyotype.</title>
        <authorList>
            <consortium name="US DOE Joint Genome Institute (JGI-PGF)"/>
            <person name="Putnam N.H."/>
            <person name="Butts T."/>
            <person name="Ferrier D.E.K."/>
            <person name="Furlong R.F."/>
            <person name="Hellsten U."/>
            <person name="Kawashima T."/>
            <person name="Robinson-Rechavi M."/>
            <person name="Shoguchi E."/>
            <person name="Terry A."/>
            <person name="Yu J.-K."/>
            <person name="Benito-Gutierrez E.L."/>
            <person name="Dubchak I."/>
            <person name="Garcia-Fernandez J."/>
            <person name="Gibson-Brown J.J."/>
            <person name="Grigoriev I.V."/>
            <person name="Horton A.C."/>
            <person name="de Jong P.J."/>
            <person name="Jurka J."/>
            <person name="Kapitonov V.V."/>
            <person name="Kohara Y."/>
            <person name="Kuroki Y."/>
            <person name="Lindquist E."/>
            <person name="Lucas S."/>
            <person name="Osoegawa K."/>
            <person name="Pennacchio L.A."/>
            <person name="Salamov A.A."/>
            <person name="Satou Y."/>
            <person name="Sauka-Spengler T."/>
            <person name="Schmutz J."/>
            <person name="Shin-I T."/>
            <person name="Toyoda A."/>
            <person name="Bronner-Fraser M."/>
            <person name="Fujiyama A."/>
            <person name="Holland L.Z."/>
            <person name="Holland P.W.H."/>
            <person name="Satoh N."/>
            <person name="Rokhsar D.S."/>
        </authorList>
    </citation>
    <scope>NUCLEOTIDE SEQUENCE [LARGE SCALE GENOMIC DNA]</scope>
    <source>
        <strain evidence="7">S238N-H82</strain>
        <tissue evidence="7">Testes</tissue>
    </source>
</reference>
<protein>
    <recommendedName>
        <fullName evidence="6">C2H2-type domain-containing protein</fullName>
    </recommendedName>
</protein>
<dbReference type="SUPFAM" id="SSF57667">
    <property type="entry name" value="beta-beta-alpha zinc fingers"/>
    <property type="match status" value="2"/>
</dbReference>
<evidence type="ECO:0000256" key="1">
    <source>
        <dbReference type="ARBA" id="ARBA00022723"/>
    </source>
</evidence>
<dbReference type="SMART" id="SM00355">
    <property type="entry name" value="ZnF_C2H2"/>
    <property type="match status" value="2"/>
</dbReference>
<evidence type="ECO:0000256" key="3">
    <source>
        <dbReference type="ARBA" id="ARBA00022771"/>
    </source>
</evidence>
<dbReference type="InterPro" id="IPR036236">
    <property type="entry name" value="Znf_C2H2_sf"/>
</dbReference>
<dbReference type="GO" id="GO:0005634">
    <property type="term" value="C:nucleus"/>
    <property type="evidence" value="ECO:0007669"/>
    <property type="project" value="UniProtKB-ARBA"/>
</dbReference>
<dbReference type="GO" id="GO:0000976">
    <property type="term" value="F:transcription cis-regulatory region binding"/>
    <property type="evidence" value="ECO:0007669"/>
    <property type="project" value="UniProtKB-ARBA"/>
</dbReference>
<gene>
    <name evidence="7" type="ORF">BRAFLDRAFT_238932</name>
</gene>
<dbReference type="GO" id="GO:0008270">
    <property type="term" value="F:zinc ion binding"/>
    <property type="evidence" value="ECO:0007669"/>
    <property type="project" value="UniProtKB-KW"/>
</dbReference>
<dbReference type="PANTHER" id="PTHR19818">
    <property type="entry name" value="ZINC FINGER PROTEIN ZIC AND GLI"/>
    <property type="match status" value="1"/>
</dbReference>
<evidence type="ECO:0000313" key="7">
    <source>
        <dbReference type="EMBL" id="EEN43351.1"/>
    </source>
</evidence>
<evidence type="ECO:0000256" key="4">
    <source>
        <dbReference type="ARBA" id="ARBA00022833"/>
    </source>
</evidence>
<feature type="domain" description="C2H2-type" evidence="6">
    <location>
        <begin position="30"/>
        <end position="57"/>
    </location>
</feature>
<accession>C3ZVT6</accession>
<dbReference type="Gene3D" id="3.30.160.60">
    <property type="entry name" value="Classic Zinc Finger"/>
    <property type="match status" value="2"/>
</dbReference>
<keyword evidence="4" id="KW-0862">Zinc</keyword>
<organism>
    <name type="scientific">Branchiostoma floridae</name>
    <name type="common">Florida lancelet</name>
    <name type="synonym">Amphioxus</name>
    <dbReference type="NCBI Taxonomy" id="7739"/>
    <lineage>
        <taxon>Eukaryota</taxon>
        <taxon>Metazoa</taxon>
        <taxon>Chordata</taxon>
        <taxon>Cephalochordata</taxon>
        <taxon>Leptocardii</taxon>
        <taxon>Amphioxiformes</taxon>
        <taxon>Branchiostomatidae</taxon>
        <taxon>Branchiostoma</taxon>
    </lineage>
</organism>
<name>C3ZVT6_BRAFL</name>
<dbReference type="InterPro" id="IPR050329">
    <property type="entry name" value="GLI_C2H2-zinc-finger"/>
</dbReference>
<dbReference type="eggNOG" id="KOG1721">
    <property type="taxonomic scope" value="Eukaryota"/>
</dbReference>
<keyword evidence="3 5" id="KW-0863">Zinc-finger</keyword>
<dbReference type="EMBL" id="GG666692">
    <property type="protein sequence ID" value="EEN43351.1"/>
    <property type="molecule type" value="Genomic_DNA"/>
</dbReference>
<dbReference type="PROSITE" id="PS00028">
    <property type="entry name" value="ZINC_FINGER_C2H2_1"/>
    <property type="match status" value="1"/>
</dbReference>
<dbReference type="GO" id="GO:0000981">
    <property type="term" value="F:DNA-binding transcription factor activity, RNA polymerase II-specific"/>
    <property type="evidence" value="ECO:0007669"/>
    <property type="project" value="UniProtKB-ARBA"/>
</dbReference>
<feature type="non-terminal residue" evidence="7">
    <location>
        <position position="84"/>
    </location>
</feature>
<proteinExistence type="predicted"/>
<keyword evidence="2" id="KW-0677">Repeat</keyword>
<evidence type="ECO:0000256" key="2">
    <source>
        <dbReference type="ARBA" id="ARBA00022737"/>
    </source>
</evidence>
<keyword evidence="1" id="KW-0479">Metal-binding</keyword>
<dbReference type="AlphaFoldDB" id="C3ZVT6"/>
<dbReference type="FunFam" id="3.30.160.60:FF:002343">
    <property type="entry name" value="Zinc finger protein 33A"/>
    <property type="match status" value="1"/>
</dbReference>
<evidence type="ECO:0000259" key="6">
    <source>
        <dbReference type="PROSITE" id="PS50157"/>
    </source>
</evidence>
<dbReference type="InterPro" id="IPR013087">
    <property type="entry name" value="Znf_C2H2_type"/>
</dbReference>
<dbReference type="STRING" id="7739.C3ZVT6"/>
<evidence type="ECO:0000256" key="5">
    <source>
        <dbReference type="PROSITE-ProRule" id="PRU00042"/>
    </source>
</evidence>
<dbReference type="InParanoid" id="C3ZVT6"/>
<dbReference type="PANTHER" id="PTHR19818:SF157">
    <property type="entry name" value="C2H2-TYPE DOMAIN-CONTAINING PROTEIN"/>
    <property type="match status" value="1"/>
</dbReference>